<dbReference type="Gene3D" id="4.10.1070.10">
    <property type="entry name" value="receptor-binding domain of the bacteriophage t4 short tail fibre, domain 2"/>
    <property type="match status" value="2"/>
</dbReference>
<protein>
    <submittedName>
        <fullName evidence="4">Short tail fiber protein</fullName>
    </submittedName>
</protein>
<feature type="domain" description="Bacteriophage T4 Gp12" evidence="2">
    <location>
        <begin position="247"/>
        <end position="327"/>
    </location>
</feature>
<evidence type="ECO:0000313" key="5">
    <source>
        <dbReference type="Proteomes" id="UP000019733"/>
    </source>
</evidence>
<dbReference type="GO" id="GO:0098024">
    <property type="term" value="C:virus tail, fiber"/>
    <property type="evidence" value="ECO:0007669"/>
    <property type="project" value="InterPro"/>
</dbReference>
<dbReference type="Pfam" id="PF14928">
    <property type="entry name" value="S_tail_recep_bd"/>
    <property type="match status" value="2"/>
</dbReference>
<gene>
    <name evidence="4" type="ORF">JS09_012</name>
</gene>
<proteinExistence type="predicted"/>
<evidence type="ECO:0000259" key="2">
    <source>
        <dbReference type="Pfam" id="PF09089"/>
    </source>
</evidence>
<accession>A0A060BHI8</accession>
<dbReference type="EMBL" id="KF582788">
    <property type="protein sequence ID" value="AIA79960.2"/>
    <property type="molecule type" value="Genomic_DNA"/>
</dbReference>
<feature type="domain" description="Short tail fibre protein C-terminal" evidence="3">
    <location>
        <begin position="509"/>
        <end position="556"/>
    </location>
</feature>
<dbReference type="SUPFAM" id="SSF88874">
    <property type="entry name" value="Receptor-binding domain of short tail fibre protein gp12"/>
    <property type="match status" value="1"/>
</dbReference>
<organism evidence="4 5">
    <name type="scientific">Escherichia phage vB_EcoM_JS09</name>
    <dbReference type="NCBI Taxonomy" id="1430444"/>
    <lineage>
        <taxon>Viruses</taxon>
        <taxon>Duplodnaviria</taxon>
        <taxon>Heunggongvirae</taxon>
        <taxon>Uroviricota</taxon>
        <taxon>Caudoviricetes</taxon>
        <taxon>Pantevenvirales</taxon>
        <taxon>Straboviridae</taxon>
        <taxon>Tevenvirinae</taxon>
        <taxon>Mosigvirus</taxon>
        <taxon>Mosigvirus JS09</taxon>
    </lineage>
</organism>
<dbReference type="Pfam" id="PF09089">
    <property type="entry name" value="gp12-short_mid"/>
    <property type="match status" value="1"/>
</dbReference>
<dbReference type="Gene3D" id="3.90.1340.10">
    <property type="entry name" value="Phage tail collar domain"/>
    <property type="match status" value="1"/>
</dbReference>
<dbReference type="Gene3D" id="2.10.280.10">
    <property type="entry name" value="heat- and protease-stable fragment of the bacteriophage t4 short fibre, domain 1"/>
    <property type="match status" value="1"/>
</dbReference>
<dbReference type="GO" id="GO:0046872">
    <property type="term" value="F:metal ion binding"/>
    <property type="evidence" value="ECO:0007669"/>
    <property type="project" value="InterPro"/>
</dbReference>
<dbReference type="OrthoDB" id="3474at10239"/>
<feature type="domain" description="Short tail fibre protein C-terminal" evidence="3">
    <location>
        <begin position="434"/>
        <end position="508"/>
    </location>
</feature>
<dbReference type="InterPro" id="IPR011083">
    <property type="entry name" value="Phage_tail_collar_dom"/>
</dbReference>
<dbReference type="InterPro" id="IPR015173">
    <property type="entry name" value="Phage_T4_Gp12"/>
</dbReference>
<keyword evidence="5" id="KW-1185">Reference proteome</keyword>
<dbReference type="Gene3D" id="2.160.30.10">
    <property type="entry name" value="heat- and protease-stable fragment of the bacteriophage t4 short fibre, domain 2"/>
    <property type="match status" value="1"/>
</dbReference>
<evidence type="ECO:0000259" key="1">
    <source>
        <dbReference type="Pfam" id="PF07484"/>
    </source>
</evidence>
<dbReference type="InterPro" id="IPR027448">
    <property type="entry name" value="Short_tail_fibre_C"/>
</dbReference>
<dbReference type="InterPro" id="IPR037053">
    <property type="entry name" value="Phage_tail_collar_dom_sf"/>
</dbReference>
<dbReference type="SUPFAM" id="SSF69349">
    <property type="entry name" value="Phage fibre proteins"/>
    <property type="match status" value="1"/>
</dbReference>
<dbReference type="Proteomes" id="UP000019733">
    <property type="component" value="Segment"/>
</dbReference>
<sequence>MSNNNTYQHVSNESIYVEFDPTGSNFPDTVTNVQAALAAISPSGVNGVPEATTTTPGIIQIATPQEVIDGLDNSKAVTPASLNARLQYPNATETQYGLTRYATEDEAVAGAIDDASITPLKLNQKIDNVFQTKVSTEATNGVIKISTSAAALAGSDDTTAMTPLKTQQLAIKLISQIAPNNSDATESITGVVRLATVAQAQQGTLREGYAISPYTFMNSVASETNKGVVKLGTQTEVNSNNSSVVVTGATLNGRGATTSLRGVVRLTTQAGSQSGGDGSSALAWNADVIHQRGGQTINGTLRINNTLTVGSGGANITGNVNMTGGYIQGNRIVTQNELDRILPVGAITMWAADSLPSSDWRFCHGGTVSASECPVYASRIGTRYGGSSSNPGLPDMRGLFVRGSGRGNHLTNPNVNGNDQFGKPRLAVGCTGGYVGEVQKQQMSYHKHAGGFGEHGDAGAFGNTRRSNFVGTRKGLDWWDNRSYFTNDGYEIDPASQRNSKYTLNRPEDNRSYFTNDGYEIDPASQRNSKYTLNRPELIGNETRPWNISLNYIIKVK</sequence>
<dbReference type="RefSeq" id="YP_009037335.2">
    <property type="nucleotide sequence ID" value="NC_024124.2"/>
</dbReference>
<feature type="domain" description="Phage tail collar" evidence="1">
    <location>
        <begin position="345"/>
        <end position="401"/>
    </location>
</feature>
<evidence type="ECO:0000313" key="4">
    <source>
        <dbReference type="EMBL" id="AIA79960.2"/>
    </source>
</evidence>
<evidence type="ECO:0000259" key="3">
    <source>
        <dbReference type="Pfam" id="PF14928"/>
    </source>
</evidence>
<name>A0A060BHI8_9CAUD</name>
<dbReference type="KEGG" id="vg:19524981"/>
<dbReference type="GeneID" id="19524981"/>
<dbReference type="Pfam" id="PF07484">
    <property type="entry name" value="Collar"/>
    <property type="match status" value="1"/>
</dbReference>
<reference evidence="4" key="1">
    <citation type="submission" date="2015-07" db="EMBL/GenBank/DDBJ databases">
        <title>Isolation and characterization of a novel lytic T4-like coliphage vB_EcoM_JS09 infecting APEC.</title>
        <authorList>
            <person name="Zhou Y."/>
            <person name="Bao H.D."/>
            <person name="Zhang H."/>
            <person name="Wang R."/>
        </authorList>
    </citation>
    <scope>NUCLEOTIDE SEQUENCE</scope>
</reference>
<dbReference type="InterPro" id="IPR044916">
    <property type="entry name" value="Short_tail_fibre_C_sf"/>
</dbReference>